<dbReference type="OrthoDB" id="5478720at2"/>
<dbReference type="EMBL" id="CP002105">
    <property type="protein sequence ID" value="ADL12818.1"/>
    <property type="molecule type" value="Genomic_DNA"/>
</dbReference>
<dbReference type="GO" id="GO:0006091">
    <property type="term" value="P:generation of precursor metabolites and energy"/>
    <property type="evidence" value="ECO:0007669"/>
    <property type="project" value="InterPro"/>
</dbReference>
<dbReference type="GO" id="GO:0004601">
    <property type="term" value="F:peroxidase activity"/>
    <property type="evidence" value="ECO:0007669"/>
    <property type="project" value="TreeGrafter"/>
</dbReference>
<dbReference type="InterPro" id="IPR016101">
    <property type="entry name" value="CO_DH_a-bundle"/>
</dbReference>
<keyword evidence="3 10" id="KW-0533">Nickel</keyword>
<feature type="binding site" evidence="10">
    <location>
        <position position="336"/>
    </location>
    <ligand>
        <name>[Ni-4Fe-4S] cluster</name>
        <dbReference type="ChEBI" id="CHEBI:47739"/>
    </ligand>
</feature>
<dbReference type="KEGG" id="aar:Acear_1305"/>
<organism evidence="11 12">
    <name type="scientific">Acetohalobium arabaticum (strain ATCC 49924 / DSM 5501 / Z-7288)</name>
    <dbReference type="NCBI Taxonomy" id="574087"/>
    <lineage>
        <taxon>Bacteria</taxon>
        <taxon>Bacillati</taxon>
        <taxon>Bacillota</taxon>
        <taxon>Clostridia</taxon>
        <taxon>Halanaerobiales</taxon>
        <taxon>Halobacteroidaceae</taxon>
        <taxon>Acetohalobium</taxon>
    </lineage>
</organism>
<dbReference type="Gene3D" id="3.40.50.2030">
    <property type="match status" value="2"/>
</dbReference>
<dbReference type="HOGENOM" id="CLU_030631_0_0_9"/>
<keyword evidence="4 9" id="KW-0479">Metal-binding</keyword>
<dbReference type="PANTHER" id="PTHR30109:SF4">
    <property type="entry name" value="CARBON MONOXIDE DEHYDROGENASE"/>
    <property type="match status" value="1"/>
</dbReference>
<feature type="binding site" evidence="10">
    <location>
        <position position="263"/>
    </location>
    <ligand>
        <name>[Ni-4Fe-4S] cluster</name>
        <dbReference type="ChEBI" id="CHEBI:47739"/>
    </ligand>
</feature>
<feature type="binding site" evidence="10">
    <location>
        <position position="38"/>
    </location>
    <ligand>
        <name>[4Fe-4S] cluster</name>
        <dbReference type="ChEBI" id="CHEBI:49883"/>
        <label>1</label>
        <note>ligand shared between dimeric partners</note>
    </ligand>
</feature>
<evidence type="ECO:0000313" key="11">
    <source>
        <dbReference type="EMBL" id="ADL12818.1"/>
    </source>
</evidence>
<evidence type="ECO:0000256" key="9">
    <source>
        <dbReference type="PIRNR" id="PIRNR005023"/>
    </source>
</evidence>
<feature type="binding site" evidence="10">
    <location>
        <position position="478"/>
    </location>
    <ligand>
        <name>[Ni-4Fe-4S] cluster</name>
        <dbReference type="ChEBI" id="CHEBI:47739"/>
    </ligand>
</feature>
<dbReference type="GO" id="GO:0016151">
    <property type="term" value="F:nickel cation binding"/>
    <property type="evidence" value="ECO:0007669"/>
    <property type="project" value="InterPro"/>
</dbReference>
<gene>
    <name evidence="11" type="ordered locus">Acear_1305</name>
</gene>
<keyword evidence="5 9" id="KW-0560">Oxidoreductase</keyword>
<dbReference type="InterPro" id="IPR004137">
    <property type="entry name" value="HCP/CODH"/>
</dbReference>
<evidence type="ECO:0000313" key="12">
    <source>
        <dbReference type="Proteomes" id="UP000001661"/>
    </source>
</evidence>
<feature type="binding site" evidence="10">
    <location>
        <position position="46"/>
    </location>
    <ligand>
        <name>[4Fe-4S] cluster</name>
        <dbReference type="ChEBI" id="CHEBI:49883"/>
        <label>1</label>
        <note>ligand shared between dimeric partners</note>
    </ligand>
</feature>
<dbReference type="NCBIfam" id="TIGR01702">
    <property type="entry name" value="CO_DH_cata"/>
    <property type="match status" value="1"/>
</dbReference>
<feature type="binding site" evidence="10">
    <location>
        <position position="50"/>
    </location>
    <ligand>
        <name>[4Fe-4S] cluster</name>
        <dbReference type="ChEBI" id="CHEBI:49883"/>
        <label>2</label>
    </ligand>
</feature>
<evidence type="ECO:0000256" key="2">
    <source>
        <dbReference type="ARBA" id="ARBA00022485"/>
    </source>
</evidence>
<feature type="binding site" evidence="10">
    <location>
        <position position="526"/>
    </location>
    <ligand>
        <name>[Ni-4Fe-4S] cluster</name>
        <dbReference type="ChEBI" id="CHEBI:47739"/>
    </ligand>
</feature>
<dbReference type="PIRSF" id="PIRSF005023">
    <property type="entry name" value="CODH"/>
    <property type="match status" value="1"/>
</dbReference>
<dbReference type="Pfam" id="PF03063">
    <property type="entry name" value="Prismane"/>
    <property type="match status" value="1"/>
</dbReference>
<dbReference type="RefSeq" id="WP_013278264.1">
    <property type="nucleotide sequence ID" value="NC_014378.1"/>
</dbReference>
<sequence length="649" mass="70923">MVFEKETIDPAAQEMLQVAEEEGRETTWDLREQMEPQCGFGDTGVCCNICLQGPCRVNPNYNEKGNQKGICGARDYTIVARNLVRHTVGGTSSHSGHARHVAELFREVAEGHVDSYEVKDKEKLMKVADKLEIETEDRETNEIAKEVAEEAIGNFIGFHGEELSWLEPMVPESRYQIFNECNIIPTGINDAINEAMHRTAMGVDSDPLNLIFGNLQTALADFTGCTIGTDLSDIIFGTPEVVESEANLGVLDEDAVNVIVHGHEPVLSEKVVAAAKKLEDEAKEAGAENGINVAGICCTGNELLMRQGVPLATNFASQELAIMTGAVDAMVVDIQCIMPSIQSVANCYHTEIITTIPFSKISGAKHIEFNDSTADQDAEEIVRTAIEAYKERPKEINIPDYKSKLMAGFSFEEIENILSQVNEDDPLSVINDAIDEGDIKGICLFAGCNNTKVTHDKNHTEVAKGLVENDVLCVATGCVANALGKAGFMLPEAVEEYAGEGLKRFFSKLNEELGKELPLIWHMGSCVDNSRLIEFVTALANHKGVDIGEYPIVASAPEPMHEKAVSIGSWCVTIGLTTHVGVLPQITGSRLVTEVATKVAKDVYDGYFILESDPEAAVEELVAELDERTWVQDMKAKVLASDKYTTERY</sequence>
<feature type="binding site" evidence="10">
    <location>
        <position position="71"/>
    </location>
    <ligand>
        <name>[4Fe-4S] cluster</name>
        <dbReference type="ChEBI" id="CHEBI:49883"/>
        <label>2</label>
    </ligand>
</feature>
<dbReference type="eggNOG" id="COG1151">
    <property type="taxonomic scope" value="Bacteria"/>
</dbReference>
<name>D9QQM7_ACEAZ</name>
<dbReference type="SUPFAM" id="SSF56821">
    <property type="entry name" value="Prismane protein-like"/>
    <property type="match status" value="1"/>
</dbReference>
<reference evidence="11 12" key="1">
    <citation type="journal article" date="2010" name="Stand. Genomic Sci.">
        <title>Complete genome sequence of Acetohalobium arabaticum type strain (Z-7288).</title>
        <authorList>
            <person name="Sikorski J."/>
            <person name="Lapidus A."/>
            <person name="Chertkov O."/>
            <person name="Lucas S."/>
            <person name="Copeland A."/>
            <person name="Glavina Del Rio T."/>
            <person name="Nolan M."/>
            <person name="Tice H."/>
            <person name="Cheng J.F."/>
            <person name="Han C."/>
            <person name="Brambilla E."/>
            <person name="Pitluck S."/>
            <person name="Liolios K."/>
            <person name="Ivanova N."/>
            <person name="Mavromatis K."/>
            <person name="Mikhailova N."/>
            <person name="Pati A."/>
            <person name="Bruce D."/>
            <person name="Detter C."/>
            <person name="Tapia R."/>
            <person name="Goodwin L."/>
            <person name="Chen A."/>
            <person name="Palaniappan K."/>
            <person name="Land M."/>
            <person name="Hauser L."/>
            <person name="Chang Y.J."/>
            <person name="Jeffries C.D."/>
            <person name="Rohde M."/>
            <person name="Goker M."/>
            <person name="Spring S."/>
            <person name="Woyke T."/>
            <person name="Bristow J."/>
            <person name="Eisen J.A."/>
            <person name="Markowitz V."/>
            <person name="Hugenholtz P."/>
            <person name="Kyrpides N.C."/>
            <person name="Klenk H.P."/>
        </authorList>
    </citation>
    <scope>NUCLEOTIDE SEQUENCE [LARGE SCALE GENOMIC DNA]</scope>
    <source>
        <strain evidence="12">ATCC 49924 / DSM 5501 / Z-7288</strain>
    </source>
</reference>
<dbReference type="InterPro" id="IPR010047">
    <property type="entry name" value="CODH"/>
</dbReference>
<evidence type="ECO:0000256" key="7">
    <source>
        <dbReference type="ARBA" id="ARBA00023014"/>
    </source>
</evidence>
<dbReference type="InterPro" id="IPR011254">
    <property type="entry name" value="Prismane-like_sf"/>
</dbReference>
<dbReference type="GO" id="GO:0051539">
    <property type="term" value="F:4 iron, 4 sulfur cluster binding"/>
    <property type="evidence" value="ECO:0007669"/>
    <property type="project" value="UniProtKB-UniRule"/>
</dbReference>
<dbReference type="EC" id="1.2.7.4" evidence="9"/>
<keyword evidence="7 9" id="KW-0411">Iron-sulfur</keyword>
<dbReference type="PANTHER" id="PTHR30109">
    <property type="entry name" value="HYDROXYLAMINE REDUCTASE"/>
    <property type="match status" value="1"/>
</dbReference>
<dbReference type="STRING" id="574087.Acear_1305"/>
<dbReference type="Gene3D" id="1.20.1270.30">
    <property type="match status" value="1"/>
</dbReference>
<feature type="binding site" evidence="10">
    <location>
        <position position="47"/>
    </location>
    <ligand>
        <name>[4Fe-4S] cluster</name>
        <dbReference type="ChEBI" id="CHEBI:49883"/>
        <label>2</label>
    </ligand>
</feature>
<evidence type="ECO:0000256" key="1">
    <source>
        <dbReference type="ARBA" id="ARBA00001966"/>
    </source>
</evidence>
<accession>D9QQM7</accession>
<evidence type="ECO:0000256" key="5">
    <source>
        <dbReference type="ARBA" id="ARBA00023002"/>
    </source>
</evidence>
<dbReference type="Proteomes" id="UP000001661">
    <property type="component" value="Chromosome"/>
</dbReference>
<dbReference type="GO" id="GO:0042542">
    <property type="term" value="P:response to hydrogen peroxide"/>
    <property type="evidence" value="ECO:0007669"/>
    <property type="project" value="TreeGrafter"/>
</dbReference>
<comment type="catalytic activity">
    <reaction evidence="8 9">
        <text>CO + 2 oxidized [2Fe-2S]-[ferredoxin] + H2O = 2 reduced [2Fe-2S]-[ferredoxin] + CO2 + 2 H(+)</text>
        <dbReference type="Rhea" id="RHEA:21040"/>
        <dbReference type="Rhea" id="RHEA-COMP:10000"/>
        <dbReference type="Rhea" id="RHEA-COMP:10001"/>
        <dbReference type="ChEBI" id="CHEBI:15377"/>
        <dbReference type="ChEBI" id="CHEBI:15378"/>
        <dbReference type="ChEBI" id="CHEBI:16526"/>
        <dbReference type="ChEBI" id="CHEBI:17245"/>
        <dbReference type="ChEBI" id="CHEBI:33737"/>
        <dbReference type="ChEBI" id="CHEBI:33738"/>
        <dbReference type="EC" id="1.2.7.4"/>
    </reaction>
</comment>
<protein>
    <recommendedName>
        <fullName evidence="9">Carbon monoxide dehydrogenase</fullName>
        <ecNumber evidence="9">1.2.7.4</ecNumber>
    </recommendedName>
</protein>
<dbReference type="AlphaFoldDB" id="D9QQM7"/>
<evidence type="ECO:0000256" key="10">
    <source>
        <dbReference type="PIRSR" id="PIRSR005023-1"/>
    </source>
</evidence>
<feature type="binding site" evidence="10">
    <location>
        <position position="298"/>
    </location>
    <ligand>
        <name>[Ni-4Fe-4S] cluster</name>
        <dbReference type="ChEBI" id="CHEBI:47739"/>
    </ligand>
</feature>
<keyword evidence="6 9" id="KW-0408">Iron</keyword>
<evidence type="ECO:0000256" key="8">
    <source>
        <dbReference type="ARBA" id="ARBA00048733"/>
    </source>
</evidence>
<keyword evidence="12" id="KW-1185">Reference proteome</keyword>
<dbReference type="GO" id="GO:0043885">
    <property type="term" value="F:anaerobic carbon-monoxide dehydrogenase activity"/>
    <property type="evidence" value="ECO:0007669"/>
    <property type="project" value="UniProtKB-UniRule"/>
</dbReference>
<evidence type="ECO:0000256" key="3">
    <source>
        <dbReference type="ARBA" id="ARBA00022596"/>
    </source>
</evidence>
<evidence type="ECO:0000256" key="4">
    <source>
        <dbReference type="ARBA" id="ARBA00022723"/>
    </source>
</evidence>
<dbReference type="GO" id="GO:0050418">
    <property type="term" value="F:hydroxylamine reductase activity"/>
    <property type="evidence" value="ECO:0007669"/>
    <property type="project" value="TreeGrafter"/>
</dbReference>
<evidence type="ECO:0000256" key="6">
    <source>
        <dbReference type="ARBA" id="ARBA00023004"/>
    </source>
</evidence>
<proteinExistence type="predicted"/>
<keyword evidence="2 9" id="KW-0004">4Fe-4S</keyword>
<feature type="binding site" evidence="10">
    <location>
        <position position="55"/>
    </location>
    <ligand>
        <name>[4Fe-4S] cluster</name>
        <dbReference type="ChEBI" id="CHEBI:49883"/>
        <label>2</label>
    </ligand>
</feature>
<dbReference type="InterPro" id="IPR016099">
    <property type="entry name" value="Prismane-like_a/b-sand"/>
</dbReference>
<comment type="cofactor">
    <cofactor evidence="1">
        <name>[4Fe-4S] cluster</name>
        <dbReference type="ChEBI" id="CHEBI:49883"/>
    </cofactor>
</comment>
<feature type="binding site" evidence="10">
    <location>
        <position position="448"/>
    </location>
    <ligand>
        <name>[Ni-4Fe-4S] cluster</name>
        <dbReference type="ChEBI" id="CHEBI:47739"/>
    </ligand>
</feature>